<dbReference type="SUPFAM" id="SSF48452">
    <property type="entry name" value="TPR-like"/>
    <property type="match status" value="2"/>
</dbReference>
<comment type="caution">
    <text evidence="3">The sequence shown here is derived from an EMBL/GenBank/DDBJ whole genome shotgun (WGS) entry which is preliminary data.</text>
</comment>
<dbReference type="Gene3D" id="1.25.40.10">
    <property type="entry name" value="Tetratricopeptide repeat domain"/>
    <property type="match status" value="1"/>
</dbReference>
<dbReference type="InterPro" id="IPR019734">
    <property type="entry name" value="TPR_rpt"/>
</dbReference>
<feature type="coiled-coil region" evidence="1">
    <location>
        <begin position="697"/>
        <end position="724"/>
    </location>
</feature>
<evidence type="ECO:0000256" key="1">
    <source>
        <dbReference type="SAM" id="Coils"/>
    </source>
</evidence>
<evidence type="ECO:0000313" key="3">
    <source>
        <dbReference type="EMBL" id="GHO97847.1"/>
    </source>
</evidence>
<name>A0A8J3N838_9CHLR</name>
<dbReference type="Pfam" id="PF25872">
    <property type="entry name" value="HTH_77"/>
    <property type="match status" value="1"/>
</dbReference>
<dbReference type="CDD" id="cd07302">
    <property type="entry name" value="CHD"/>
    <property type="match status" value="1"/>
</dbReference>
<dbReference type="GO" id="GO:0043531">
    <property type="term" value="F:ADP binding"/>
    <property type="evidence" value="ECO:0007669"/>
    <property type="project" value="InterPro"/>
</dbReference>
<dbReference type="SUPFAM" id="SSF55073">
    <property type="entry name" value="Nucleotide cyclase"/>
    <property type="match status" value="1"/>
</dbReference>
<dbReference type="Gene3D" id="3.40.50.300">
    <property type="entry name" value="P-loop containing nucleotide triphosphate hydrolases"/>
    <property type="match status" value="1"/>
</dbReference>
<keyword evidence="4" id="KW-1185">Reference proteome</keyword>
<dbReference type="PANTHER" id="PTHR47691:SF3">
    <property type="entry name" value="HTH-TYPE TRANSCRIPTIONAL REGULATOR RV0890C-RELATED"/>
    <property type="match status" value="1"/>
</dbReference>
<dbReference type="InterPro" id="IPR027417">
    <property type="entry name" value="P-loop_NTPase"/>
</dbReference>
<evidence type="ECO:0000313" key="4">
    <source>
        <dbReference type="Proteomes" id="UP000597444"/>
    </source>
</evidence>
<dbReference type="AlphaFoldDB" id="A0A8J3N838"/>
<dbReference type="InterPro" id="IPR011990">
    <property type="entry name" value="TPR-like_helical_dom_sf"/>
</dbReference>
<dbReference type="EMBL" id="BNJK01000002">
    <property type="protein sequence ID" value="GHO97847.1"/>
    <property type="molecule type" value="Genomic_DNA"/>
</dbReference>
<accession>A0A8J3N838</accession>
<dbReference type="SUPFAM" id="SSF52540">
    <property type="entry name" value="P-loop containing nucleoside triphosphate hydrolases"/>
    <property type="match status" value="1"/>
</dbReference>
<dbReference type="InterPro" id="IPR049945">
    <property type="entry name" value="AAA_22"/>
</dbReference>
<dbReference type="InterPro" id="IPR058852">
    <property type="entry name" value="HTH_77"/>
</dbReference>
<dbReference type="GO" id="GO:0009190">
    <property type="term" value="P:cyclic nucleotide biosynthetic process"/>
    <property type="evidence" value="ECO:0007669"/>
    <property type="project" value="InterPro"/>
</dbReference>
<dbReference type="Pfam" id="PF13401">
    <property type="entry name" value="AAA_22"/>
    <property type="match status" value="1"/>
</dbReference>
<dbReference type="SMART" id="SM00044">
    <property type="entry name" value="CYCc"/>
    <property type="match status" value="1"/>
</dbReference>
<dbReference type="Gene3D" id="3.30.70.1230">
    <property type="entry name" value="Nucleotide cyclase"/>
    <property type="match status" value="1"/>
</dbReference>
<dbReference type="Proteomes" id="UP000597444">
    <property type="component" value="Unassembled WGS sequence"/>
</dbReference>
<dbReference type="Pfam" id="PF00211">
    <property type="entry name" value="Guanylate_cyc"/>
    <property type="match status" value="1"/>
</dbReference>
<protein>
    <submittedName>
        <fullName evidence="3">LuxR family transcriptional regulator</fullName>
    </submittedName>
</protein>
<dbReference type="SMART" id="SM00028">
    <property type="entry name" value="TPR"/>
    <property type="match status" value="5"/>
</dbReference>
<dbReference type="PRINTS" id="PR00364">
    <property type="entry name" value="DISEASERSIST"/>
</dbReference>
<dbReference type="PANTHER" id="PTHR47691">
    <property type="entry name" value="REGULATOR-RELATED"/>
    <property type="match status" value="1"/>
</dbReference>
<evidence type="ECO:0000259" key="2">
    <source>
        <dbReference type="PROSITE" id="PS50125"/>
    </source>
</evidence>
<reference evidence="3" key="1">
    <citation type="submission" date="2020-10" db="EMBL/GenBank/DDBJ databases">
        <title>Taxonomic study of unclassified bacteria belonging to the class Ktedonobacteria.</title>
        <authorList>
            <person name="Yabe S."/>
            <person name="Wang C.M."/>
            <person name="Zheng Y."/>
            <person name="Sakai Y."/>
            <person name="Cavaletti L."/>
            <person name="Monciardini P."/>
            <person name="Donadio S."/>
        </authorList>
    </citation>
    <scope>NUCLEOTIDE SEQUENCE</scope>
    <source>
        <strain evidence="3">ID150040</strain>
    </source>
</reference>
<dbReference type="RefSeq" id="WP_220208624.1">
    <property type="nucleotide sequence ID" value="NZ_BNJK01000002.1"/>
</dbReference>
<dbReference type="InterPro" id="IPR029787">
    <property type="entry name" value="Nucleotide_cyclase"/>
</dbReference>
<sequence>MRPLPTGTVTLLFTDIEGSTRLLRRLGPRYAEVLAECRALLRAAFAQWRGHEVDTQGDAFFVAFTRAIDAVSAALTIQRTLHAHQWLDDAKVRVRIGVHTGEPQSTDEGYIGMDVHRAARIMSVAHGGQVLLSRTTSDLIKDEMPDAVTLRDMGEHHLKDIAGPTQLFQLEIPGIPIDFPQLLTAQPQRLLHHFPSQLTPFIGREQERKKIGELVSRVDARLITLVGAAGVGKTRLAVQVASELFAHFPGGLFFVALAQVNDAGGVLPAIAQALDLQEEQGRPLLDCLQQALHLRRTLLLLDNFEQVRNASLDIIRLLAACPLMKVLITSREVLHVQAEQVFDVSPLSLPAATHSQEPAALLQCEAIALFVQRAQAVKPGFQLTALNAAAVMNICTRLDGLPLAIELAASRVRYFPPQALLTRLEHGLGILSGNAHDIPERQQTLQRALAWSYELLDAREQEVFRRLSVFVQGGTLAAIEQVCSAAGSIPLEMLAVLEALVDKSLLLQQVQSDGEMRFWMLRTLREYGLECLELANEGEVTRTAHARYYLAWIEQTTSHSFSAERMGGLHLVDQEYDNLRAALEWLLQYAEAGQQELAEEALRFCIALCLYWEIRGYFNEGLTLFKRALAVGTEAKASILAEALYMAGFMTLVQEGSEPAEALLSRSQQLFQANGDKLGMANILRMQGALSSMRGRYKIARQLLENALRLYEEQENKKRVMNAREDLAQIALAQCNYEQARMLLEENLAEYQWQEEHYFTAYCFYDLACVYFFSQHDLVEAQKLAERSLTLFKAHGDRRFMAFVFCLLGQIHIAQGQESEARSLLEESLLTFKSIEDRSGTVEALLAHARLMMRQGSYQEAQTDYSEGCKLVRALGEKRLAAECLEGIGEVLVKLGKPEEAAQVWGTAAEIRATIVAPMHRIYRPFYRESVSAARLWLGDEAFQRAWATGRRLPLEHVLMRLVEA</sequence>
<feature type="domain" description="Guanylate cyclase" evidence="2">
    <location>
        <begin position="10"/>
        <end position="122"/>
    </location>
</feature>
<dbReference type="GO" id="GO:0004016">
    <property type="term" value="F:adenylate cyclase activity"/>
    <property type="evidence" value="ECO:0007669"/>
    <property type="project" value="UniProtKB-ARBA"/>
</dbReference>
<gene>
    <name evidence="3" type="ORF">KSF_078950</name>
</gene>
<keyword evidence="1" id="KW-0175">Coiled coil</keyword>
<dbReference type="InterPro" id="IPR001054">
    <property type="entry name" value="A/G_cyclase"/>
</dbReference>
<dbReference type="PROSITE" id="PS50125">
    <property type="entry name" value="GUANYLATE_CYCLASE_2"/>
    <property type="match status" value="1"/>
</dbReference>
<organism evidence="3 4">
    <name type="scientific">Reticulibacter mediterranei</name>
    <dbReference type="NCBI Taxonomy" id="2778369"/>
    <lineage>
        <taxon>Bacteria</taxon>
        <taxon>Bacillati</taxon>
        <taxon>Chloroflexota</taxon>
        <taxon>Ktedonobacteria</taxon>
        <taxon>Ktedonobacterales</taxon>
        <taxon>Reticulibacteraceae</taxon>
        <taxon>Reticulibacter</taxon>
    </lineage>
</organism>
<dbReference type="GO" id="GO:0035556">
    <property type="term" value="P:intracellular signal transduction"/>
    <property type="evidence" value="ECO:0007669"/>
    <property type="project" value="InterPro"/>
</dbReference>
<proteinExistence type="predicted"/>